<gene>
    <name evidence="13" type="ORF">Psi01_79470</name>
</gene>
<dbReference type="Proteomes" id="UP000619788">
    <property type="component" value="Unassembled WGS sequence"/>
</dbReference>
<evidence type="ECO:0000256" key="3">
    <source>
        <dbReference type="ARBA" id="ARBA00022553"/>
    </source>
</evidence>
<dbReference type="EMBL" id="BOOJ01000081">
    <property type="protein sequence ID" value="GIH97317.1"/>
    <property type="molecule type" value="Genomic_DNA"/>
</dbReference>
<evidence type="ECO:0000313" key="14">
    <source>
        <dbReference type="Proteomes" id="UP000619788"/>
    </source>
</evidence>
<feature type="transmembrane region" description="Helical" evidence="10">
    <location>
        <begin position="12"/>
        <end position="35"/>
    </location>
</feature>
<evidence type="ECO:0000256" key="8">
    <source>
        <dbReference type="ARBA" id="ARBA00023012"/>
    </source>
</evidence>
<evidence type="ECO:0000256" key="6">
    <source>
        <dbReference type="ARBA" id="ARBA00022777"/>
    </source>
</evidence>
<sequence length="396" mass="40521">MSRIMSVPVPRVPAADVAIGAGVAVLVLAAGVTGLGPLGPAGPLDAGAVVLAGALAAVLAVRRSAPLPVLLAANAITAAWYFLDYPGRLATLAALIACYTLAAERGRWWGAAGWAITAAVSTVVVHTAFDARWFDDRAVNALSLELAAVALGASVHYHRAAAAGARERAEQAAEARAEQARARAAEQRLEIARELHDVLGHTMATISVQAGVAAHLMERRPDQVAHALSTIKTISDEGLAEVQVLLGALRVDEATPSHGGLAHMDRLLDVTRATGTPVELTVRGERRPLPAPVDLAAFRIVQESLTNVRRHARAACVQVRLGYGEDVLEIVVRNDGAAGAVPPGPAGGNGIGGMRARAAALGGTLSAAPGPEGTFEVRCSLPAGESSFGSSFGGGS</sequence>
<organism evidence="13 14">
    <name type="scientific">Planobispora siamensis</name>
    <dbReference type="NCBI Taxonomy" id="936338"/>
    <lineage>
        <taxon>Bacteria</taxon>
        <taxon>Bacillati</taxon>
        <taxon>Actinomycetota</taxon>
        <taxon>Actinomycetes</taxon>
        <taxon>Streptosporangiales</taxon>
        <taxon>Streptosporangiaceae</taxon>
        <taxon>Planobispora</taxon>
    </lineage>
</organism>
<name>A0A8J3SR16_9ACTN</name>
<dbReference type="GO" id="GO:0005524">
    <property type="term" value="F:ATP binding"/>
    <property type="evidence" value="ECO:0007669"/>
    <property type="project" value="UniProtKB-KW"/>
</dbReference>
<dbReference type="Gene3D" id="1.20.5.1930">
    <property type="match status" value="1"/>
</dbReference>
<feature type="transmembrane region" description="Helical" evidence="10">
    <location>
        <begin position="41"/>
        <end position="61"/>
    </location>
</feature>
<evidence type="ECO:0000256" key="1">
    <source>
        <dbReference type="ARBA" id="ARBA00000085"/>
    </source>
</evidence>
<feature type="domain" description="DUF7134" evidence="12">
    <location>
        <begin position="23"/>
        <end position="147"/>
    </location>
</feature>
<evidence type="ECO:0000256" key="7">
    <source>
        <dbReference type="ARBA" id="ARBA00022840"/>
    </source>
</evidence>
<keyword evidence="10" id="KW-1133">Transmembrane helix</keyword>
<reference evidence="13 14" key="1">
    <citation type="submission" date="2021-01" db="EMBL/GenBank/DDBJ databases">
        <title>Whole genome shotgun sequence of Planobispora siamensis NBRC 107568.</title>
        <authorList>
            <person name="Komaki H."/>
            <person name="Tamura T."/>
        </authorList>
    </citation>
    <scope>NUCLEOTIDE SEQUENCE [LARGE SCALE GENOMIC DNA]</scope>
    <source>
        <strain evidence="13 14">NBRC 107568</strain>
    </source>
</reference>
<dbReference type="PANTHER" id="PTHR24421:SF10">
    <property type="entry name" value="NITRATE_NITRITE SENSOR PROTEIN NARQ"/>
    <property type="match status" value="1"/>
</dbReference>
<dbReference type="GO" id="GO:0016020">
    <property type="term" value="C:membrane"/>
    <property type="evidence" value="ECO:0007669"/>
    <property type="project" value="InterPro"/>
</dbReference>
<evidence type="ECO:0000256" key="2">
    <source>
        <dbReference type="ARBA" id="ARBA00012438"/>
    </source>
</evidence>
<evidence type="ECO:0000256" key="4">
    <source>
        <dbReference type="ARBA" id="ARBA00022679"/>
    </source>
</evidence>
<keyword evidence="10" id="KW-0472">Membrane</keyword>
<protein>
    <recommendedName>
        <fullName evidence="2">histidine kinase</fullName>
        <ecNumber evidence="2">2.7.13.3</ecNumber>
    </recommendedName>
</protein>
<comment type="caution">
    <text evidence="13">The sequence shown here is derived from an EMBL/GenBank/DDBJ whole genome shotgun (WGS) entry which is preliminary data.</text>
</comment>
<keyword evidence="7" id="KW-0067">ATP-binding</keyword>
<evidence type="ECO:0000259" key="12">
    <source>
        <dbReference type="Pfam" id="PF23539"/>
    </source>
</evidence>
<keyword evidence="9" id="KW-0175">Coiled coil</keyword>
<keyword evidence="3" id="KW-0597">Phosphoprotein</keyword>
<keyword evidence="8" id="KW-0902">Two-component regulatory system</keyword>
<keyword evidence="6 13" id="KW-0418">Kinase</keyword>
<keyword evidence="5" id="KW-0547">Nucleotide-binding</keyword>
<keyword evidence="14" id="KW-1185">Reference proteome</keyword>
<dbReference type="GO" id="GO:0046983">
    <property type="term" value="F:protein dimerization activity"/>
    <property type="evidence" value="ECO:0007669"/>
    <property type="project" value="InterPro"/>
</dbReference>
<evidence type="ECO:0000313" key="13">
    <source>
        <dbReference type="EMBL" id="GIH97317.1"/>
    </source>
</evidence>
<evidence type="ECO:0000256" key="5">
    <source>
        <dbReference type="ARBA" id="ARBA00022741"/>
    </source>
</evidence>
<evidence type="ECO:0000259" key="11">
    <source>
        <dbReference type="Pfam" id="PF07730"/>
    </source>
</evidence>
<dbReference type="InterPro" id="IPR036890">
    <property type="entry name" value="HATPase_C_sf"/>
</dbReference>
<evidence type="ECO:0000256" key="9">
    <source>
        <dbReference type="SAM" id="Coils"/>
    </source>
</evidence>
<evidence type="ECO:0000256" key="10">
    <source>
        <dbReference type="SAM" id="Phobius"/>
    </source>
</evidence>
<feature type="domain" description="Signal transduction histidine kinase subgroup 3 dimerisation and phosphoacceptor" evidence="11">
    <location>
        <begin position="188"/>
        <end position="251"/>
    </location>
</feature>
<dbReference type="InterPro" id="IPR055558">
    <property type="entry name" value="DUF7134"/>
</dbReference>
<dbReference type="Pfam" id="PF07730">
    <property type="entry name" value="HisKA_3"/>
    <property type="match status" value="1"/>
</dbReference>
<keyword evidence="4" id="KW-0808">Transferase</keyword>
<dbReference type="InterPro" id="IPR011712">
    <property type="entry name" value="Sig_transdc_His_kin_sub3_dim/P"/>
</dbReference>
<proteinExistence type="predicted"/>
<dbReference type="AlphaFoldDB" id="A0A8J3SR16"/>
<dbReference type="Gene3D" id="3.30.565.10">
    <property type="entry name" value="Histidine kinase-like ATPase, C-terminal domain"/>
    <property type="match status" value="1"/>
</dbReference>
<dbReference type="Pfam" id="PF23539">
    <property type="entry name" value="DUF7134"/>
    <property type="match status" value="1"/>
</dbReference>
<dbReference type="PANTHER" id="PTHR24421">
    <property type="entry name" value="NITRATE/NITRITE SENSOR PROTEIN NARX-RELATED"/>
    <property type="match status" value="1"/>
</dbReference>
<keyword evidence="10" id="KW-0812">Transmembrane</keyword>
<dbReference type="InterPro" id="IPR050482">
    <property type="entry name" value="Sensor_HK_TwoCompSys"/>
</dbReference>
<comment type="catalytic activity">
    <reaction evidence="1">
        <text>ATP + protein L-histidine = ADP + protein N-phospho-L-histidine.</text>
        <dbReference type="EC" id="2.7.13.3"/>
    </reaction>
</comment>
<dbReference type="GO" id="GO:0000155">
    <property type="term" value="F:phosphorelay sensor kinase activity"/>
    <property type="evidence" value="ECO:0007669"/>
    <property type="project" value="InterPro"/>
</dbReference>
<dbReference type="CDD" id="cd16917">
    <property type="entry name" value="HATPase_UhpB-NarQ-NarX-like"/>
    <property type="match status" value="1"/>
</dbReference>
<accession>A0A8J3SR16</accession>
<dbReference type="SUPFAM" id="SSF55874">
    <property type="entry name" value="ATPase domain of HSP90 chaperone/DNA topoisomerase II/histidine kinase"/>
    <property type="match status" value="1"/>
</dbReference>
<dbReference type="EC" id="2.7.13.3" evidence="2"/>
<feature type="coiled-coil region" evidence="9">
    <location>
        <begin position="168"/>
        <end position="195"/>
    </location>
</feature>